<keyword evidence="1" id="KW-1133">Transmembrane helix</keyword>
<dbReference type="AlphaFoldDB" id="A0A2U2N9A8"/>
<keyword evidence="1" id="KW-0472">Membrane</keyword>
<keyword evidence="4" id="KW-1185">Reference proteome</keyword>
<dbReference type="SUPFAM" id="SSF52833">
    <property type="entry name" value="Thioredoxin-like"/>
    <property type="match status" value="1"/>
</dbReference>
<dbReference type="InterPro" id="IPR012336">
    <property type="entry name" value="Thioredoxin-like_fold"/>
</dbReference>
<evidence type="ECO:0000256" key="1">
    <source>
        <dbReference type="SAM" id="Phobius"/>
    </source>
</evidence>
<reference evidence="3 4" key="1">
    <citation type="journal article" date="2018" name="Int. J. Syst. Evol. Microbiol.">
        <title>Bifidobacterium callitrichidarum sp. nov. from the faeces of the emperor tamarin (Saguinus imperator).</title>
        <authorList>
            <person name="Modesto M."/>
            <person name="Michelini S."/>
            <person name="Sansosti M.C."/>
            <person name="De Filippo C."/>
            <person name="Cavalieri D."/>
            <person name="Qvirist L."/>
            <person name="Andlid T."/>
            <person name="Spiezio C."/>
            <person name="Sandri C."/>
            <person name="Pascarelli S."/>
            <person name="Sgorbati B."/>
            <person name="Mattarelli P."/>
        </authorList>
    </citation>
    <scope>NUCLEOTIDE SEQUENCE [LARGE SCALE GENOMIC DNA]</scope>
    <source>
        <strain evidence="3 4">TRI 5</strain>
    </source>
</reference>
<evidence type="ECO:0000313" key="3">
    <source>
        <dbReference type="EMBL" id="PWG65673.1"/>
    </source>
</evidence>
<sequence>MGVPILSSKKTSKKTTTTDNVFEQPFTEKERRQQTVIGAVVVAIIAIIVFVGGFFLYQNLNADKIAQAKVAEESELAYQKLQNDPKPKYATKDGAFIISNRGYNQPIKNVPTVGVYLEPLCPGCANVERTLGSTFQSLVKNGQINLEVHFMTFQDNKSSDDYSTRAMNGAINLTQYDKNPQHLLKYLSNIFAENFQPGELSSYKSVSTERLKQQAIDAGVKKQVADRAFKDDSNWQTWLKTADTYTFGRTELYAKGNDSFSTPTITIDGKRWNAENMTTESLLSKLGIPSMNTTTEAR</sequence>
<feature type="domain" description="Thioredoxin-like fold" evidence="2">
    <location>
        <begin position="112"/>
        <end position="281"/>
    </location>
</feature>
<evidence type="ECO:0000259" key="2">
    <source>
        <dbReference type="Pfam" id="PF13462"/>
    </source>
</evidence>
<gene>
    <name evidence="3" type="ORF">DF196_06995</name>
</gene>
<keyword evidence="1" id="KW-0812">Transmembrane</keyword>
<accession>A0A2U2N9A8</accession>
<dbReference type="Proteomes" id="UP000245876">
    <property type="component" value="Unassembled WGS sequence"/>
</dbReference>
<comment type="caution">
    <text evidence="3">The sequence shown here is derived from an EMBL/GenBank/DDBJ whole genome shotgun (WGS) entry which is preliminary data.</text>
</comment>
<dbReference type="Pfam" id="PF13462">
    <property type="entry name" value="Thioredoxin_4"/>
    <property type="match status" value="1"/>
</dbReference>
<name>A0A2U2N9A8_9BIFI</name>
<dbReference type="Gene3D" id="3.40.30.10">
    <property type="entry name" value="Glutaredoxin"/>
    <property type="match status" value="1"/>
</dbReference>
<organism evidence="3 4">
    <name type="scientific">Bifidobacterium callitrichidarum</name>
    <dbReference type="NCBI Taxonomy" id="2052941"/>
    <lineage>
        <taxon>Bacteria</taxon>
        <taxon>Bacillati</taxon>
        <taxon>Actinomycetota</taxon>
        <taxon>Actinomycetes</taxon>
        <taxon>Bifidobacteriales</taxon>
        <taxon>Bifidobacteriaceae</taxon>
        <taxon>Bifidobacterium</taxon>
    </lineage>
</organism>
<evidence type="ECO:0000313" key="4">
    <source>
        <dbReference type="Proteomes" id="UP000245876"/>
    </source>
</evidence>
<dbReference type="EMBL" id="QFFM01000012">
    <property type="protein sequence ID" value="PWG65673.1"/>
    <property type="molecule type" value="Genomic_DNA"/>
</dbReference>
<feature type="transmembrane region" description="Helical" evidence="1">
    <location>
        <begin position="36"/>
        <end position="57"/>
    </location>
</feature>
<proteinExistence type="predicted"/>
<protein>
    <submittedName>
        <fullName evidence="3">Disulfide bond formation protein DsbA</fullName>
    </submittedName>
</protein>
<dbReference type="InterPro" id="IPR036249">
    <property type="entry name" value="Thioredoxin-like_sf"/>
</dbReference>